<dbReference type="InterPro" id="IPR000182">
    <property type="entry name" value="GNAT_dom"/>
</dbReference>
<dbReference type="SUPFAM" id="SSF47370">
    <property type="entry name" value="Bromodomain"/>
    <property type="match status" value="1"/>
</dbReference>
<dbReference type="CDD" id="cd05509">
    <property type="entry name" value="Bromo_gcn5_like"/>
    <property type="match status" value="1"/>
</dbReference>
<name>A0A0D7BVC3_9AGAR</name>
<dbReference type="Pfam" id="PF00439">
    <property type="entry name" value="Bromodomain"/>
    <property type="match status" value="1"/>
</dbReference>
<dbReference type="PROSITE" id="PS50014">
    <property type="entry name" value="BROMODOMAIN_2"/>
    <property type="match status" value="1"/>
</dbReference>
<dbReference type="SUPFAM" id="SSF55729">
    <property type="entry name" value="Acyl-CoA N-acyltransferases (Nat)"/>
    <property type="match status" value="1"/>
</dbReference>
<evidence type="ECO:0000313" key="11">
    <source>
        <dbReference type="Proteomes" id="UP000054007"/>
    </source>
</evidence>
<organism evidence="10 11">
    <name type="scientific">Cylindrobasidium torrendii FP15055 ss-10</name>
    <dbReference type="NCBI Taxonomy" id="1314674"/>
    <lineage>
        <taxon>Eukaryota</taxon>
        <taxon>Fungi</taxon>
        <taxon>Dikarya</taxon>
        <taxon>Basidiomycota</taxon>
        <taxon>Agaricomycotina</taxon>
        <taxon>Agaricomycetes</taxon>
        <taxon>Agaricomycetidae</taxon>
        <taxon>Agaricales</taxon>
        <taxon>Marasmiineae</taxon>
        <taxon>Physalacriaceae</taxon>
        <taxon>Cylindrobasidium</taxon>
    </lineage>
</organism>
<evidence type="ECO:0000256" key="4">
    <source>
        <dbReference type="ARBA" id="ARBA00023159"/>
    </source>
</evidence>
<dbReference type="STRING" id="1314674.A0A0D7BVC3"/>
<dbReference type="GO" id="GO:0045944">
    <property type="term" value="P:positive regulation of transcription by RNA polymerase II"/>
    <property type="evidence" value="ECO:0007669"/>
    <property type="project" value="TreeGrafter"/>
</dbReference>
<evidence type="ECO:0000313" key="10">
    <source>
        <dbReference type="EMBL" id="KIY74458.1"/>
    </source>
</evidence>
<reference evidence="10 11" key="1">
    <citation type="journal article" date="2015" name="Fungal Genet. Biol.">
        <title>Evolution of novel wood decay mechanisms in Agaricales revealed by the genome sequences of Fistulina hepatica and Cylindrobasidium torrendii.</title>
        <authorList>
            <person name="Floudas D."/>
            <person name="Held B.W."/>
            <person name="Riley R."/>
            <person name="Nagy L.G."/>
            <person name="Koehler G."/>
            <person name="Ransdell A.S."/>
            <person name="Younus H."/>
            <person name="Chow J."/>
            <person name="Chiniquy J."/>
            <person name="Lipzen A."/>
            <person name="Tritt A."/>
            <person name="Sun H."/>
            <person name="Haridas S."/>
            <person name="LaButti K."/>
            <person name="Ohm R.A."/>
            <person name="Kues U."/>
            <person name="Blanchette R.A."/>
            <person name="Grigoriev I.V."/>
            <person name="Minto R.E."/>
            <person name="Hibbett D.S."/>
        </authorList>
    </citation>
    <scope>NUCLEOTIDE SEQUENCE [LARGE SCALE GENOMIC DNA]</scope>
    <source>
        <strain evidence="10 11">FP15055 ss-10</strain>
    </source>
</reference>
<dbReference type="GO" id="GO:0000123">
    <property type="term" value="C:histone acetyltransferase complex"/>
    <property type="evidence" value="ECO:0007669"/>
    <property type="project" value="TreeGrafter"/>
</dbReference>
<gene>
    <name evidence="10" type="ORF">CYLTODRAFT_439343</name>
</gene>
<dbReference type="GO" id="GO:0010484">
    <property type="term" value="F:histone H3 acetyltransferase activity"/>
    <property type="evidence" value="ECO:0007669"/>
    <property type="project" value="TreeGrafter"/>
</dbReference>
<comment type="subcellular location">
    <subcellularLocation>
        <location evidence="1">Nucleus</location>
    </subcellularLocation>
</comment>
<feature type="domain" description="Bromo" evidence="8">
    <location>
        <begin position="521"/>
        <end position="608"/>
    </location>
</feature>
<dbReference type="PANTHER" id="PTHR45750">
    <property type="entry name" value="GH11602P"/>
    <property type="match status" value="1"/>
</dbReference>
<evidence type="ECO:0000259" key="8">
    <source>
        <dbReference type="PROSITE" id="PS50014"/>
    </source>
</evidence>
<dbReference type="Gene3D" id="3.40.630.30">
    <property type="match status" value="1"/>
</dbReference>
<dbReference type="InterPro" id="IPR001487">
    <property type="entry name" value="Bromodomain"/>
</dbReference>
<dbReference type="OrthoDB" id="1937912at2759"/>
<dbReference type="PANTHER" id="PTHR45750:SF3">
    <property type="entry name" value="HISTONE ACETYLTRANSFERASE"/>
    <property type="match status" value="1"/>
</dbReference>
<feature type="compositionally biased region" description="Acidic residues" evidence="7">
    <location>
        <begin position="140"/>
        <end position="153"/>
    </location>
</feature>
<keyword evidence="3 6" id="KW-0103">Bromodomain</keyword>
<feature type="region of interest" description="Disordered" evidence="7">
    <location>
        <begin position="135"/>
        <end position="213"/>
    </location>
</feature>
<dbReference type="InterPro" id="IPR036427">
    <property type="entry name" value="Bromodomain-like_sf"/>
</dbReference>
<dbReference type="InterPro" id="IPR016181">
    <property type="entry name" value="Acyl_CoA_acyltransferase"/>
</dbReference>
<keyword evidence="5" id="KW-0539">Nucleus</keyword>
<accession>A0A0D7BVC3</accession>
<evidence type="ECO:0000256" key="5">
    <source>
        <dbReference type="ARBA" id="ARBA00023242"/>
    </source>
</evidence>
<dbReference type="EMBL" id="KN880431">
    <property type="protein sequence ID" value="KIY74458.1"/>
    <property type="molecule type" value="Genomic_DNA"/>
</dbReference>
<evidence type="ECO:0000256" key="2">
    <source>
        <dbReference type="ARBA" id="ARBA00008607"/>
    </source>
</evidence>
<evidence type="ECO:0000259" key="9">
    <source>
        <dbReference type="PROSITE" id="PS51186"/>
    </source>
</evidence>
<feature type="domain" description="N-acetyltransferase" evidence="9">
    <location>
        <begin position="275"/>
        <end position="431"/>
    </location>
</feature>
<protein>
    <submittedName>
        <fullName evidence="10">Uncharacterized protein</fullName>
    </submittedName>
</protein>
<comment type="similarity">
    <text evidence="2">Belongs to the acetyltransferase family. GCN5 subfamily.</text>
</comment>
<evidence type="ECO:0000256" key="1">
    <source>
        <dbReference type="ARBA" id="ARBA00004123"/>
    </source>
</evidence>
<dbReference type="AlphaFoldDB" id="A0A0D7BVC3"/>
<dbReference type="PRINTS" id="PR00503">
    <property type="entry name" value="BROMODOMAIN"/>
</dbReference>
<evidence type="ECO:0000256" key="3">
    <source>
        <dbReference type="ARBA" id="ARBA00023117"/>
    </source>
</evidence>
<dbReference type="InterPro" id="IPR037800">
    <property type="entry name" value="GCN5"/>
</dbReference>
<dbReference type="Pfam" id="PF00583">
    <property type="entry name" value="Acetyltransf_1"/>
    <property type="match status" value="1"/>
</dbReference>
<evidence type="ECO:0000256" key="7">
    <source>
        <dbReference type="SAM" id="MobiDB-lite"/>
    </source>
</evidence>
<evidence type="ECO:0000256" key="6">
    <source>
        <dbReference type="PROSITE-ProRule" id="PRU00035"/>
    </source>
</evidence>
<keyword evidence="11" id="KW-1185">Reference proteome</keyword>
<dbReference type="Gene3D" id="1.20.920.10">
    <property type="entry name" value="Bromodomain-like"/>
    <property type="match status" value="1"/>
</dbReference>
<dbReference type="SMART" id="SM00297">
    <property type="entry name" value="BROMO"/>
    <property type="match status" value="1"/>
</dbReference>
<sequence length="627" mass="71247">MRYVYPVSHDLAALSKEQLVVRIARHSNCTRCLLCPGLRPPQDANVFPDDEDLGDLMLDDAETLPYLDICICGHSAVDHGASETELGALEFARRGRVATRCDELLKDTGNLLDFGYTNADITSLRKQMRLFDANNGHSEEPEERMDTDEDDEDAPIRRKRRRIYSSDDEEDNSPPTQRLAPHQKGGGKMHARHQAANLPSKTTSSRTGPLSTAAAQEKLANDISGANEHRIKPEDKMDDIQLNRLATGIPIDSTNNVAPVRTEKIVNVELRKGVIKIMPVEHDKQPRSWVLLTGLKTLFQKQLPKMPREYIARLVYDPNSAAMAIVKRGFKVVGGILYRPFVQRGFAEIVFFATNSTDQVKGYGGTLMDHFKSHVRVKYPEMKHFLTYADNYAVGYFEKQGFAKDITLDRSIWAGYIKDYEGANLMQCALIDKVDYLDKTNILSIQQEAVYSKIRQLSRSHIVHPGLPMFQEGMPEGTVADYRDVPGLRDSGWTPEMDDMVRAAPRNTEQGFMEQLLRDLQSHAAAWPFMDPVKVEDVRDYHDVVKQPMGPPKMLLLPLRIAYLPPDLRTMEQKLENGHYLTIDGFVADAQLIFDNCRLYNPPTTVYYKMANQLEKYFKRKVDQRPE</sequence>
<keyword evidence="4" id="KW-0010">Activator</keyword>
<dbReference type="Proteomes" id="UP000054007">
    <property type="component" value="Unassembled WGS sequence"/>
</dbReference>
<dbReference type="GO" id="GO:0005634">
    <property type="term" value="C:nucleus"/>
    <property type="evidence" value="ECO:0007669"/>
    <property type="project" value="UniProtKB-SubCell"/>
</dbReference>
<proteinExistence type="inferred from homology"/>
<dbReference type="PROSITE" id="PS51186">
    <property type="entry name" value="GNAT"/>
    <property type="match status" value="1"/>
</dbReference>
<feature type="compositionally biased region" description="Polar residues" evidence="7">
    <location>
        <begin position="197"/>
        <end position="213"/>
    </location>
</feature>